<dbReference type="GeneID" id="106804805"/>
<dbReference type="InterPro" id="IPR029638">
    <property type="entry name" value="FAM78"/>
</dbReference>
<keyword evidence="1" id="KW-1185">Reference proteome</keyword>
<dbReference type="PANTHER" id="PTHR31655">
    <property type="entry name" value="PROTEIN FAM78A"/>
    <property type="match status" value="1"/>
</dbReference>
<sequence length="236" mass="26695">MGLGLGKNKMRLPSEYNIKVSSVRAKIDRRPTIIDESSNVVLKYKTPHFSSSWEIPQLKDNLYTAISDSDGRHYPWYGATTEIFTVQGPRSKWTVGHVAMNDNFYPCVTWDVPLSNRHVPKLTRIQRDQSFNTWLVAMSNVTGQIIVLKTIQWRMRLEIKVDPKKLLGQRSTLVSDPEQEQPTVLCANVHVPPCALRAPSANNAQMLLWKPTNGSARVAIPPKCGNNNETREIKTS</sequence>
<dbReference type="RefSeq" id="XP_014661641.1">
    <property type="nucleotide sequence ID" value="XM_014806155.1"/>
</dbReference>
<organism evidence="1 2">
    <name type="scientific">Priapulus caudatus</name>
    <name type="common">Priapulid worm</name>
    <dbReference type="NCBI Taxonomy" id="37621"/>
    <lineage>
        <taxon>Eukaryota</taxon>
        <taxon>Metazoa</taxon>
        <taxon>Ecdysozoa</taxon>
        <taxon>Scalidophora</taxon>
        <taxon>Priapulida</taxon>
        <taxon>Priapulimorpha</taxon>
        <taxon>Priapulimorphida</taxon>
        <taxon>Priapulidae</taxon>
        <taxon>Priapulus</taxon>
    </lineage>
</organism>
<evidence type="ECO:0000313" key="1">
    <source>
        <dbReference type="Proteomes" id="UP000695022"/>
    </source>
</evidence>
<protein>
    <submittedName>
        <fullName evidence="2">Protein FAM78B-like isoform X2</fullName>
    </submittedName>
</protein>
<proteinExistence type="predicted"/>
<name>A0ABM1DNX0_PRICU</name>
<accession>A0ABM1DNX0</accession>
<evidence type="ECO:0000313" key="2">
    <source>
        <dbReference type="RefSeq" id="XP_014661641.1"/>
    </source>
</evidence>
<reference evidence="2" key="1">
    <citation type="submission" date="2025-08" db="UniProtKB">
        <authorList>
            <consortium name="RefSeq"/>
        </authorList>
    </citation>
    <scope>IDENTIFICATION</scope>
</reference>
<gene>
    <name evidence="2" type="primary">LOC106804805</name>
</gene>
<dbReference type="Proteomes" id="UP000695022">
    <property type="component" value="Unplaced"/>
</dbReference>
<dbReference type="PANTHER" id="PTHR31655:SF7">
    <property type="entry name" value="PROTEIN FAM78A"/>
    <property type="match status" value="1"/>
</dbReference>